<dbReference type="EMBL" id="FOZS01000002">
    <property type="protein sequence ID" value="SFS63038.1"/>
    <property type="molecule type" value="Genomic_DNA"/>
</dbReference>
<reference evidence="3" key="1">
    <citation type="submission" date="2016-10" db="EMBL/GenBank/DDBJ databases">
        <authorList>
            <person name="Varghese N."/>
            <person name="Submissions S."/>
        </authorList>
    </citation>
    <scope>NUCLEOTIDE SEQUENCE [LARGE SCALE GENOMIC DNA]</scope>
    <source>
        <strain evidence="3">DSM 22427</strain>
    </source>
</reference>
<keyword evidence="3" id="KW-1185">Reference proteome</keyword>
<sequence length="128" mass="14448">MDMQLDFESGFAPEDAQEVFENMIEEADDQLVERMEEAEQNIQKEAQQRSPVDTGNLRASWTGLTEARRGTIMTEVGNTASYAEFVERGTSKMSAQPMLRPAMDRELMALIRDIEQLVFRVAAQEGNA</sequence>
<evidence type="ECO:0000313" key="3">
    <source>
        <dbReference type="Proteomes" id="UP000199199"/>
    </source>
</evidence>
<dbReference type="Pfam" id="PF04883">
    <property type="entry name" value="HK97-gp10_like"/>
    <property type="match status" value="1"/>
</dbReference>
<organism evidence="2 3">
    <name type="scientific">Halostagnicola kamekurae</name>
    <dbReference type="NCBI Taxonomy" id="619731"/>
    <lineage>
        <taxon>Archaea</taxon>
        <taxon>Methanobacteriati</taxon>
        <taxon>Methanobacteriota</taxon>
        <taxon>Stenosarchaea group</taxon>
        <taxon>Halobacteria</taxon>
        <taxon>Halobacteriales</taxon>
        <taxon>Natrialbaceae</taxon>
        <taxon>Halostagnicola</taxon>
    </lineage>
</organism>
<evidence type="ECO:0000256" key="1">
    <source>
        <dbReference type="SAM" id="MobiDB-lite"/>
    </source>
</evidence>
<name>A0A1I6REX9_9EURY</name>
<evidence type="ECO:0000313" key="2">
    <source>
        <dbReference type="EMBL" id="SFS63038.1"/>
    </source>
</evidence>
<dbReference type="Proteomes" id="UP000199199">
    <property type="component" value="Unassembled WGS sequence"/>
</dbReference>
<accession>A0A1I6REX9</accession>
<dbReference type="InterPro" id="IPR010064">
    <property type="entry name" value="HK97-gp10_tail"/>
</dbReference>
<feature type="region of interest" description="Disordered" evidence="1">
    <location>
        <begin position="36"/>
        <end position="57"/>
    </location>
</feature>
<gene>
    <name evidence="2" type="ORF">SAMN04488556_1735</name>
</gene>
<proteinExistence type="predicted"/>
<dbReference type="AlphaFoldDB" id="A0A1I6REX9"/>
<feature type="compositionally biased region" description="Polar residues" evidence="1">
    <location>
        <begin position="40"/>
        <end position="57"/>
    </location>
</feature>
<dbReference type="NCBIfam" id="TIGR01725">
    <property type="entry name" value="phge_HK97_gp10"/>
    <property type="match status" value="1"/>
</dbReference>
<protein>
    <submittedName>
        <fullName evidence="2">Phage protein, HK97 gp10 family</fullName>
    </submittedName>
</protein>